<reference evidence="1 2" key="1">
    <citation type="submission" date="2019-06" db="EMBL/GenBank/DDBJ databases">
        <title>Genome Sequence of the Brown Rot Fungal Pathogen Monilinia laxa.</title>
        <authorList>
            <person name="De Miccolis Angelini R.M."/>
            <person name="Landi L."/>
            <person name="Abate D."/>
            <person name="Pollastro S."/>
            <person name="Romanazzi G."/>
            <person name="Faretra F."/>
        </authorList>
    </citation>
    <scope>NUCLEOTIDE SEQUENCE [LARGE SCALE GENOMIC DNA]</scope>
    <source>
        <strain evidence="1 2">Mlax316</strain>
    </source>
</reference>
<keyword evidence="2" id="KW-1185">Reference proteome</keyword>
<evidence type="ECO:0000313" key="1">
    <source>
        <dbReference type="EMBL" id="KAB8292092.1"/>
    </source>
</evidence>
<dbReference type="EMBL" id="VIGI01000013">
    <property type="protein sequence ID" value="KAB8292092.1"/>
    <property type="molecule type" value="Genomic_DNA"/>
</dbReference>
<accession>A0A5N6JSP0</accession>
<gene>
    <name evidence="1" type="ORF">EYC80_007837</name>
</gene>
<protein>
    <submittedName>
        <fullName evidence="1">Uncharacterized protein</fullName>
    </submittedName>
</protein>
<sequence length="231" mass="25842">MAVQTQWKDKIATQKAYMVIALENDNFDYFVAREMLSVQTPLLANQATTLASKEPGHAAFASFSINPSKKPQVEPQTEETALVKKQLLAIAEKSTALIREVIENLNKEVNSLVRSYMDPKVKFEGIKQQYQTKNQEAKAVIMKAMDSAAEESMAIIEGAQESQREGLADTYISAQDSMMAGIANMMKELEKSLGESLNFVQETRKRSEKTESFVDTAISILSKGIRMYFHV</sequence>
<dbReference type="Proteomes" id="UP000326757">
    <property type="component" value="Unassembled WGS sequence"/>
</dbReference>
<evidence type="ECO:0000313" key="2">
    <source>
        <dbReference type="Proteomes" id="UP000326757"/>
    </source>
</evidence>
<name>A0A5N6JSP0_MONLA</name>
<comment type="caution">
    <text evidence="1">The sequence shown here is derived from an EMBL/GenBank/DDBJ whole genome shotgun (WGS) entry which is preliminary data.</text>
</comment>
<dbReference type="OrthoDB" id="3517862at2759"/>
<organism evidence="1 2">
    <name type="scientific">Monilinia laxa</name>
    <name type="common">Brown rot fungus</name>
    <name type="synonym">Sclerotinia laxa</name>
    <dbReference type="NCBI Taxonomy" id="61186"/>
    <lineage>
        <taxon>Eukaryota</taxon>
        <taxon>Fungi</taxon>
        <taxon>Dikarya</taxon>
        <taxon>Ascomycota</taxon>
        <taxon>Pezizomycotina</taxon>
        <taxon>Leotiomycetes</taxon>
        <taxon>Helotiales</taxon>
        <taxon>Sclerotiniaceae</taxon>
        <taxon>Monilinia</taxon>
    </lineage>
</organism>
<dbReference type="AlphaFoldDB" id="A0A5N6JSP0"/>
<proteinExistence type="predicted"/>